<dbReference type="KEGG" id="cvr:CHLNCDRAFT_33552"/>
<evidence type="ECO:0000259" key="4">
    <source>
        <dbReference type="PROSITE" id="PS51393"/>
    </source>
</evidence>
<name>E1Z2P2_CHLVA</name>
<dbReference type="OrthoDB" id="407298at2759"/>
<dbReference type="Gene3D" id="1.20.245.10">
    <property type="entry name" value="Lipoxygenase-1, Domain 5"/>
    <property type="match status" value="1"/>
</dbReference>
<proteinExistence type="predicted"/>
<keyword evidence="3" id="KW-0560">Oxidoreductase</keyword>
<feature type="domain" description="Lipoxygenase" evidence="4">
    <location>
        <begin position="1"/>
        <end position="337"/>
    </location>
</feature>
<dbReference type="InterPro" id="IPR020834">
    <property type="entry name" value="LipOase_CS"/>
</dbReference>
<dbReference type="PANTHER" id="PTHR11771">
    <property type="entry name" value="LIPOXYGENASE"/>
    <property type="match status" value="1"/>
</dbReference>
<evidence type="ECO:0000256" key="2">
    <source>
        <dbReference type="ARBA" id="ARBA00022964"/>
    </source>
</evidence>
<dbReference type="InterPro" id="IPR036226">
    <property type="entry name" value="LipOase_C_sf"/>
</dbReference>
<accession>E1Z2P2</accession>
<reference evidence="5 6" key="1">
    <citation type="journal article" date="2010" name="Plant Cell">
        <title>The Chlorella variabilis NC64A genome reveals adaptation to photosymbiosis, coevolution with viruses, and cryptic sex.</title>
        <authorList>
            <person name="Blanc G."/>
            <person name="Duncan G."/>
            <person name="Agarkova I."/>
            <person name="Borodovsky M."/>
            <person name="Gurnon J."/>
            <person name="Kuo A."/>
            <person name="Lindquist E."/>
            <person name="Lucas S."/>
            <person name="Pangilinan J."/>
            <person name="Polle J."/>
            <person name="Salamov A."/>
            <person name="Terry A."/>
            <person name="Yamada T."/>
            <person name="Dunigan D.D."/>
            <person name="Grigoriev I.V."/>
            <person name="Claverie J.M."/>
            <person name="Van Etten J.L."/>
        </authorList>
    </citation>
    <scope>NUCLEOTIDE SEQUENCE [LARGE SCALE GENOMIC DNA]</scope>
    <source>
        <strain evidence="5 6">NC64A</strain>
    </source>
</reference>
<keyword evidence="6" id="KW-1185">Reference proteome</keyword>
<dbReference type="STRING" id="554065.E1Z2P2"/>
<dbReference type="RefSeq" id="XP_005851800.1">
    <property type="nucleotide sequence ID" value="XM_005851738.1"/>
</dbReference>
<dbReference type="Proteomes" id="UP000008141">
    <property type="component" value="Unassembled WGS sequence"/>
</dbReference>
<evidence type="ECO:0000256" key="3">
    <source>
        <dbReference type="ARBA" id="ARBA00023002"/>
    </source>
</evidence>
<sequence>MRRQISAMHPVFKLMLPHFRFTLDINSKARGALISASGIIEDVFTPGAYAMLLSSAAYKSWRFRLQAPPADLQARGMLDGEGRVWLGDYPYAQDGLEIWRELEAYFGEYLALYYASPEDVAGDEELQAWWAEVKAEGHPDLKLVEPDEAAVWGFAGPIPDVPTLVHVLATIAWTASAHHAAVNFGQFDFASLLLNVSSLARRPIPRPGDEADPAYQALAKAAGKGGKALERELLTYLSGPLASLKEMVTVQLLSIHADGEQTLDERNVLLTDPAAMAANARFMSRMQAAEARMQTRNSDPAAWTRFRGTKEAMPYTLLVPPSPPGLTMKGVPYSVSI</sequence>
<organism evidence="6">
    <name type="scientific">Chlorella variabilis</name>
    <name type="common">Green alga</name>
    <dbReference type="NCBI Taxonomy" id="554065"/>
    <lineage>
        <taxon>Eukaryota</taxon>
        <taxon>Viridiplantae</taxon>
        <taxon>Chlorophyta</taxon>
        <taxon>core chlorophytes</taxon>
        <taxon>Trebouxiophyceae</taxon>
        <taxon>Chlorellales</taxon>
        <taxon>Chlorellaceae</taxon>
        <taxon>Chlorella clade</taxon>
        <taxon>Chlorella</taxon>
    </lineage>
</organism>
<dbReference type="AlphaFoldDB" id="E1Z2P2"/>
<dbReference type="GeneID" id="17359438"/>
<evidence type="ECO:0000313" key="5">
    <source>
        <dbReference type="EMBL" id="EFN59698.1"/>
    </source>
</evidence>
<dbReference type="Pfam" id="PF00305">
    <property type="entry name" value="Lipoxygenase"/>
    <property type="match status" value="1"/>
</dbReference>
<dbReference type="eggNOG" id="ENOG502QQSP">
    <property type="taxonomic scope" value="Eukaryota"/>
</dbReference>
<dbReference type="PROSITE" id="PS00081">
    <property type="entry name" value="LIPOXYGENASE_2"/>
    <property type="match status" value="1"/>
</dbReference>
<protein>
    <recommendedName>
        <fullName evidence="4">Lipoxygenase domain-containing protein</fullName>
    </recommendedName>
</protein>
<evidence type="ECO:0000256" key="1">
    <source>
        <dbReference type="ARBA" id="ARBA00022723"/>
    </source>
</evidence>
<keyword evidence="2" id="KW-0223">Dioxygenase</keyword>
<evidence type="ECO:0000313" key="6">
    <source>
        <dbReference type="Proteomes" id="UP000008141"/>
    </source>
</evidence>
<dbReference type="InterPro" id="IPR000907">
    <property type="entry name" value="LipOase"/>
</dbReference>
<dbReference type="GO" id="GO:0046872">
    <property type="term" value="F:metal ion binding"/>
    <property type="evidence" value="ECO:0007669"/>
    <property type="project" value="UniProtKB-KW"/>
</dbReference>
<dbReference type="GO" id="GO:0034440">
    <property type="term" value="P:lipid oxidation"/>
    <property type="evidence" value="ECO:0007669"/>
    <property type="project" value="InterPro"/>
</dbReference>
<gene>
    <name evidence="5" type="ORF">CHLNCDRAFT_33552</name>
</gene>
<dbReference type="PROSITE" id="PS51393">
    <property type="entry name" value="LIPOXYGENASE_3"/>
    <property type="match status" value="1"/>
</dbReference>
<dbReference type="EMBL" id="GL433835">
    <property type="protein sequence ID" value="EFN59698.1"/>
    <property type="molecule type" value="Genomic_DNA"/>
</dbReference>
<dbReference type="InterPro" id="IPR013819">
    <property type="entry name" value="LipOase_C"/>
</dbReference>
<keyword evidence="1" id="KW-0479">Metal-binding</keyword>
<dbReference type="OMA" id="HIIQEHE"/>
<dbReference type="SUPFAM" id="SSF48484">
    <property type="entry name" value="Lipoxigenase"/>
    <property type="match status" value="1"/>
</dbReference>
<dbReference type="InParanoid" id="E1Z2P2"/>
<dbReference type="GO" id="GO:0016702">
    <property type="term" value="F:oxidoreductase activity, acting on single donors with incorporation of molecular oxygen, incorporation of two atoms of oxygen"/>
    <property type="evidence" value="ECO:0007669"/>
    <property type="project" value="InterPro"/>
</dbReference>